<protein>
    <submittedName>
        <fullName evidence="3">Uncharacterized protein</fullName>
    </submittedName>
</protein>
<keyword evidence="4" id="KW-1185">Reference proteome</keyword>
<feature type="coiled-coil region" evidence="1">
    <location>
        <begin position="41"/>
        <end position="75"/>
    </location>
</feature>
<organism evidence="3 4">
    <name type="scientific">Bradyrhizobium australiense</name>
    <dbReference type="NCBI Taxonomy" id="2721161"/>
    <lineage>
        <taxon>Bacteria</taxon>
        <taxon>Pseudomonadati</taxon>
        <taxon>Pseudomonadota</taxon>
        <taxon>Alphaproteobacteria</taxon>
        <taxon>Hyphomicrobiales</taxon>
        <taxon>Nitrobacteraceae</taxon>
        <taxon>Bradyrhizobium</taxon>
    </lineage>
</organism>
<dbReference type="RefSeq" id="WP_171583098.1">
    <property type="nucleotide sequence ID" value="NZ_JAAVLX010000012.1"/>
</dbReference>
<feature type="compositionally biased region" description="Basic and acidic residues" evidence="2">
    <location>
        <begin position="1"/>
        <end position="10"/>
    </location>
</feature>
<keyword evidence="1" id="KW-0175">Coiled coil</keyword>
<feature type="region of interest" description="Disordered" evidence="2">
    <location>
        <begin position="1"/>
        <end position="23"/>
    </location>
</feature>
<reference evidence="3 4" key="1">
    <citation type="submission" date="2020-03" db="EMBL/GenBank/DDBJ databases">
        <title>Bradyrhizobium diversity isolated from nodules of Indigofera sp.</title>
        <authorList>
            <person name="Klepa M."/>
            <person name="Helene L."/>
            <person name="Hungria M."/>
        </authorList>
    </citation>
    <scope>NUCLEOTIDE SEQUENCE [LARGE SCALE GENOMIC DNA]</scope>
    <source>
        <strain evidence="3 4">WSM 1791</strain>
    </source>
</reference>
<dbReference type="EMBL" id="JAAVLX010000012">
    <property type="protein sequence ID" value="NOJ43904.1"/>
    <property type="molecule type" value="Genomic_DNA"/>
</dbReference>
<comment type="caution">
    <text evidence="3">The sequence shown here is derived from an EMBL/GenBank/DDBJ whole genome shotgun (WGS) entry which is preliminary data.</text>
</comment>
<dbReference type="InterPro" id="IPR025701">
    <property type="entry name" value="UBQ-conjugat_E2_E"/>
</dbReference>
<evidence type="ECO:0000256" key="2">
    <source>
        <dbReference type="SAM" id="MobiDB-lite"/>
    </source>
</evidence>
<dbReference type="Pfam" id="PF14462">
    <property type="entry name" value="Prok-E2_E"/>
    <property type="match status" value="1"/>
</dbReference>
<sequence length="283" mass="31143">MNEPNQEGHLEPIQAGPKGHEACGHDEAEALHDIEVAKADIGKAEDEIQHGMKDLDAAEHNLEAAEEELEKAHHHPKIIHFSVDGENYETERRKWTPNEIIKEFSGLDISTHYLIETDRHHQANFQGKGDVPFRLHDQASFQVISVGPAPVSDGNARSGVACFVAGLASLGYKATVAPGKPEHVYFDYEVPTGKFAGRLVRLGVVVPQDFPLTAPGGIHVSPKFYPNQGGGTHPTGGIHDSSEFQSAVGGEWQYWSRPYTGWSTAKKAVATYMSHIWKLWDTQ</sequence>
<gene>
    <name evidence="3" type="ORF">HCN58_30880</name>
</gene>
<name>A0A7Y4LZ35_9BRAD</name>
<accession>A0A7Y4LZ35</accession>
<dbReference type="Proteomes" id="UP000544122">
    <property type="component" value="Unassembled WGS sequence"/>
</dbReference>
<evidence type="ECO:0000313" key="3">
    <source>
        <dbReference type="EMBL" id="NOJ43904.1"/>
    </source>
</evidence>
<proteinExistence type="predicted"/>
<evidence type="ECO:0000256" key="1">
    <source>
        <dbReference type="SAM" id="Coils"/>
    </source>
</evidence>
<dbReference type="AlphaFoldDB" id="A0A7Y4LZ35"/>
<evidence type="ECO:0000313" key="4">
    <source>
        <dbReference type="Proteomes" id="UP000544122"/>
    </source>
</evidence>